<dbReference type="STRING" id="3818.A0A445DRD6"/>
<gene>
    <name evidence="1" type="ORF">Ahy_A03g011661</name>
</gene>
<accession>A0A445DRD6</accession>
<comment type="caution">
    <text evidence="1">The sequence shown here is derived from an EMBL/GenBank/DDBJ whole genome shotgun (WGS) entry which is preliminary data.</text>
</comment>
<proteinExistence type="predicted"/>
<dbReference type="AlphaFoldDB" id="A0A445DRD6"/>
<dbReference type="Gene3D" id="2.120.10.80">
    <property type="entry name" value="Kelch-type beta propeller"/>
    <property type="match status" value="1"/>
</dbReference>
<name>A0A445DRD6_ARAHY</name>
<keyword evidence="2" id="KW-1185">Reference proteome</keyword>
<dbReference type="EMBL" id="SDMP01000003">
    <property type="protein sequence ID" value="RYR65730.1"/>
    <property type="molecule type" value="Genomic_DNA"/>
</dbReference>
<dbReference type="Pfam" id="PF01344">
    <property type="entry name" value="Kelch_1"/>
    <property type="match status" value="2"/>
</dbReference>
<organism evidence="1 2">
    <name type="scientific">Arachis hypogaea</name>
    <name type="common">Peanut</name>
    <dbReference type="NCBI Taxonomy" id="3818"/>
    <lineage>
        <taxon>Eukaryota</taxon>
        <taxon>Viridiplantae</taxon>
        <taxon>Streptophyta</taxon>
        <taxon>Embryophyta</taxon>
        <taxon>Tracheophyta</taxon>
        <taxon>Spermatophyta</taxon>
        <taxon>Magnoliopsida</taxon>
        <taxon>eudicotyledons</taxon>
        <taxon>Gunneridae</taxon>
        <taxon>Pentapetalae</taxon>
        <taxon>rosids</taxon>
        <taxon>fabids</taxon>
        <taxon>Fabales</taxon>
        <taxon>Fabaceae</taxon>
        <taxon>Papilionoideae</taxon>
        <taxon>50 kb inversion clade</taxon>
        <taxon>dalbergioids sensu lato</taxon>
        <taxon>Dalbergieae</taxon>
        <taxon>Pterocarpus clade</taxon>
        <taxon>Arachis</taxon>
    </lineage>
</organism>
<reference evidence="1 2" key="1">
    <citation type="submission" date="2019-01" db="EMBL/GenBank/DDBJ databases">
        <title>Sequencing of cultivated peanut Arachis hypogaea provides insights into genome evolution and oil improvement.</title>
        <authorList>
            <person name="Chen X."/>
        </authorList>
    </citation>
    <scope>NUCLEOTIDE SEQUENCE [LARGE SCALE GENOMIC DNA]</scope>
    <source>
        <strain evidence="2">cv. Fuhuasheng</strain>
        <tissue evidence="1">Leaves</tissue>
    </source>
</reference>
<dbReference type="InterPro" id="IPR015915">
    <property type="entry name" value="Kelch-typ_b-propeller"/>
</dbReference>
<dbReference type="SMART" id="SM00612">
    <property type="entry name" value="Kelch"/>
    <property type="match status" value="2"/>
</dbReference>
<evidence type="ECO:0000313" key="2">
    <source>
        <dbReference type="Proteomes" id="UP000289738"/>
    </source>
</evidence>
<protein>
    <submittedName>
        <fullName evidence="1">Uncharacterized protein</fullName>
    </submittedName>
</protein>
<dbReference type="PANTHER" id="PTHR47365:SF1">
    <property type="entry name" value="F-BOX_KELCH-REPEAT PROTEIN"/>
    <property type="match status" value="1"/>
</dbReference>
<evidence type="ECO:0000313" key="1">
    <source>
        <dbReference type="EMBL" id="RYR65730.1"/>
    </source>
</evidence>
<sequence length="419" mass="47450">MGSLSCLSRPMEDDFLSNYAIVAVFCPTKPTTDNKAIVPNSMELFNPSTNTWSHVTSIPGIIEGQILKAFSMVSLGDSVYIIGGLVCHKERVHVSDDSAELVDVGIHVSPNVLRYNITTNQWFHCAPLGMPRYDFACTICNNRIYVAGGKSKLASAHGISSAEVYDPSLDTWTPLPSMHILRYKCVGVTWQGKVYIIGGFTIPSLVERSSAEVYDTLAKKWDLVAGMWQLDVPPNQIVAVNDSLFSSGDCLNAWKGHVEAYDGKLWNEVEGSQKPSLSTLETNYENWPHSQRSYLTMAPIGTQLFFLAGYKTGNDYDEIERSMSLVHLFDTTRGAWRSLEPVELEEKIKEKDSEVNEKERVVLEHHRNEELEIQREPLELEWDAVVMMPQELREVEHDKDRKVFAVEDLDEWHERFLKT</sequence>
<dbReference type="Proteomes" id="UP000289738">
    <property type="component" value="Chromosome A03"/>
</dbReference>
<dbReference type="PANTHER" id="PTHR47365">
    <property type="entry name" value="PLANT PROTEIN, PUTATIVE-RELATED"/>
    <property type="match status" value="1"/>
</dbReference>
<dbReference type="InterPro" id="IPR006652">
    <property type="entry name" value="Kelch_1"/>
</dbReference>
<dbReference type="SUPFAM" id="SSF117281">
    <property type="entry name" value="Kelch motif"/>
    <property type="match status" value="1"/>
</dbReference>